<evidence type="ECO:0000313" key="1">
    <source>
        <dbReference type="EMBL" id="ATZ09073.1"/>
    </source>
</evidence>
<dbReference type="AlphaFoldDB" id="A0ABC8CML6"/>
<evidence type="ECO:0000313" key="2">
    <source>
        <dbReference type="Proteomes" id="UP000231994"/>
    </source>
</evidence>
<proteinExistence type="predicted"/>
<dbReference type="Proteomes" id="UP000231994">
    <property type="component" value="Chromosome"/>
</dbReference>
<sequence length="65" mass="7106">MCGRQMLYAAVSDASLSIGEKILIGISDFGVLTFAPMGFIFRGRWSEVEQEPLRTNLVGGIIVFP</sequence>
<protein>
    <submittedName>
        <fullName evidence="1">Uncharacterized protein</fullName>
    </submittedName>
</protein>
<gene>
    <name evidence="1" type="ORF">A9D01_10260</name>
</gene>
<reference evidence="1 2" key="1">
    <citation type="submission" date="2017-11" db="EMBL/GenBank/DDBJ databases">
        <title>Whole genome sequencing of cultured pathogen.</title>
        <authorList>
            <person name="Hoffmann M."/>
            <person name="Sanchez M."/>
            <person name="Timme R."/>
            <person name="Nudel K."/>
            <person name="Bry L."/>
        </authorList>
    </citation>
    <scope>NUCLEOTIDE SEQUENCE [LARGE SCALE GENOMIC DNA]</scope>
    <source>
        <strain evidence="1 2">216</strain>
    </source>
</reference>
<name>A0ABC8CML6_CORST</name>
<accession>A0ABC8CML6</accession>
<organism evidence="1 2">
    <name type="scientific">Corynebacterium striatum</name>
    <dbReference type="NCBI Taxonomy" id="43770"/>
    <lineage>
        <taxon>Bacteria</taxon>
        <taxon>Bacillati</taxon>
        <taxon>Actinomycetota</taxon>
        <taxon>Actinomycetes</taxon>
        <taxon>Mycobacteriales</taxon>
        <taxon>Corynebacteriaceae</taxon>
        <taxon>Corynebacterium</taxon>
    </lineage>
</organism>
<dbReference type="RefSeq" id="WP_100619178.1">
    <property type="nucleotide sequence ID" value="NZ_JAQPSM010000004.1"/>
</dbReference>
<dbReference type="EMBL" id="CP024932">
    <property type="protein sequence ID" value="ATZ09073.1"/>
    <property type="molecule type" value="Genomic_DNA"/>
</dbReference>